<reference evidence="1 2" key="1">
    <citation type="submission" date="2024-07" db="EMBL/GenBank/DDBJ databases">
        <authorList>
            <person name="Akdeniz Z."/>
        </authorList>
    </citation>
    <scope>NUCLEOTIDE SEQUENCE [LARGE SCALE GENOMIC DNA]</scope>
</reference>
<sequence>MPRDRPSSTRFRDGRLWQWHAGPRGIGETSSKSLRESRTIFRCFRLARPLDFSNESQTCLWIQTRDIQPGSTTIDEYIGTICLAATLRKKSHLSFHRKSSLKLFCCRPPSGRAHSLPPTRFRRLFLGPLELRANYLSAESPLTETKTRGSTALARRKHCVLSLSFLTSGGAAASSFCGRRSSSSMEKWSEKALFSIAQTYLYFHLKWKTNNNAQRSAQFDSLSGRTSLAVARRTPRYRRNEFQVYFANLEQYFGVFVWLGRWISRTKAKLVYGYKREISSPALPRLMNISALSVQLPRLERNLTCLFIGSRL</sequence>
<dbReference type="Proteomes" id="UP001642409">
    <property type="component" value="Unassembled WGS sequence"/>
</dbReference>
<protein>
    <submittedName>
        <fullName evidence="1">Hypothetical_protein</fullName>
    </submittedName>
</protein>
<proteinExistence type="predicted"/>
<gene>
    <name evidence="1" type="ORF">HINF_LOCUS15324</name>
</gene>
<dbReference type="EMBL" id="CAXDID020000037">
    <property type="protein sequence ID" value="CAL5997603.1"/>
    <property type="molecule type" value="Genomic_DNA"/>
</dbReference>
<organism evidence="1 2">
    <name type="scientific">Hexamita inflata</name>
    <dbReference type="NCBI Taxonomy" id="28002"/>
    <lineage>
        <taxon>Eukaryota</taxon>
        <taxon>Metamonada</taxon>
        <taxon>Diplomonadida</taxon>
        <taxon>Hexamitidae</taxon>
        <taxon>Hexamitinae</taxon>
        <taxon>Hexamita</taxon>
    </lineage>
</organism>
<evidence type="ECO:0000313" key="2">
    <source>
        <dbReference type="Proteomes" id="UP001642409"/>
    </source>
</evidence>
<name>A0ABP1HSC5_9EUKA</name>
<evidence type="ECO:0000313" key="1">
    <source>
        <dbReference type="EMBL" id="CAL5997603.1"/>
    </source>
</evidence>
<keyword evidence="2" id="KW-1185">Reference proteome</keyword>
<accession>A0ABP1HSC5</accession>
<comment type="caution">
    <text evidence="1">The sequence shown here is derived from an EMBL/GenBank/DDBJ whole genome shotgun (WGS) entry which is preliminary data.</text>
</comment>